<dbReference type="Gene3D" id="1.10.287.1060">
    <property type="entry name" value="ESAT-6-like"/>
    <property type="match status" value="1"/>
</dbReference>
<gene>
    <name evidence="11" type="ORF">GTHE00462_LOCUS6973</name>
</gene>
<evidence type="ECO:0000256" key="1">
    <source>
        <dbReference type="ARBA" id="ARBA00004395"/>
    </source>
</evidence>
<evidence type="ECO:0000256" key="2">
    <source>
        <dbReference type="ARBA" id="ARBA00009215"/>
    </source>
</evidence>
<evidence type="ECO:0000256" key="8">
    <source>
        <dbReference type="ARBA" id="ARBA00031340"/>
    </source>
</evidence>
<evidence type="ECO:0000256" key="3">
    <source>
        <dbReference type="ARBA" id="ARBA00020975"/>
    </source>
</evidence>
<dbReference type="Pfam" id="PF20663">
    <property type="entry name" value="COG4_N"/>
    <property type="match status" value="1"/>
</dbReference>
<protein>
    <recommendedName>
        <fullName evidence="3">Conserved oligomeric Golgi complex subunit 4</fullName>
    </recommendedName>
    <alternativeName>
        <fullName evidence="8">Component of oligomeric Golgi complex 4</fullName>
    </alternativeName>
</protein>
<dbReference type="InterPro" id="IPR048680">
    <property type="entry name" value="COG4_N"/>
</dbReference>
<sequence>MTTIAAMEMQLRELQEKAEFSASSLKNLVAHGEEIESGILSKRSLRPLVAELRTEADNLAGRLKDSSNIVQQVVESVRILDTAQANTRKALERTVDIVGLKTCVDDVATAMVNENWELAATSIQRYLHVEPEDSKTEEAALQSLKRSLEELRQIVRQRSQAATESNDQQGVVRFCKLMGQVGLIEEGISRLTQFLARRVEAGAQEQILQLKNVLALGATGGNVALFAKCLTSILDVVARATTEGEQVVKESFGDQARSQLVTALYTKAAPSIAEVLELIFSRRNIASLVRKYRDQQQLEKKVALELDVLLEEISLCLQRIEQFNWFMVAKARAPPPSSHGDKQVRPHVDDHFELPRVTIVEVKKAELISGYIALEETFMRYSVEKAIKSRERDDETLVSALVDEVFFVLKKCSRRALATSSLNAMGDVIMYAHSMLVTTYKEALEAMLAATDRSGGMQLSGGLANLLAGTTVGEQVASLSRRQVAEIFDGTCYNNLEVSANNIRKLHHQLEAEIKQVYRGAMRKEEDKARECMSELATAGHILAKSLSDAIERLAALLDRFLSPAINLLQSTDYETQEAVFCESAAVVELISTLESTLQPFRMELNSSCFDMLVLAIVSQHVVPPLERLVLGKKPSSFSAMGAMQFDKDLRALTGFCSTLTQRTVRDQFTRLSQLGLVLNLGEPKEIFDYGWGDTSGGASVMWRLTADEVRKAMMRRSDFRRERIQALKL</sequence>
<dbReference type="Pfam" id="PF08318">
    <property type="entry name" value="COG4_m"/>
    <property type="match status" value="1"/>
</dbReference>
<evidence type="ECO:0000256" key="7">
    <source>
        <dbReference type="ARBA" id="ARBA00023136"/>
    </source>
</evidence>
<evidence type="ECO:0000256" key="4">
    <source>
        <dbReference type="ARBA" id="ARBA00022448"/>
    </source>
</evidence>
<evidence type="ECO:0000313" key="11">
    <source>
        <dbReference type="EMBL" id="CAE2270910.1"/>
    </source>
</evidence>
<comment type="similarity">
    <text evidence="2">Belongs to the COG4 family.</text>
</comment>
<dbReference type="GO" id="GO:0000139">
    <property type="term" value="C:Golgi membrane"/>
    <property type="evidence" value="ECO:0007669"/>
    <property type="project" value="UniProtKB-SubCell"/>
</dbReference>
<keyword evidence="4" id="KW-0813">Transport</keyword>
<keyword evidence="6" id="KW-0333">Golgi apparatus</keyword>
<dbReference type="PANTHER" id="PTHR24016:SF0">
    <property type="entry name" value="CONSERVED OLIGOMERIC GOLGI COMPLEX SUBUNIT 4"/>
    <property type="match status" value="1"/>
</dbReference>
<dbReference type="GO" id="GO:0015031">
    <property type="term" value="P:protein transport"/>
    <property type="evidence" value="ECO:0007669"/>
    <property type="project" value="UniProtKB-KW"/>
</dbReference>
<keyword evidence="9" id="KW-0175">Coiled coil</keyword>
<evidence type="ECO:0000256" key="9">
    <source>
        <dbReference type="SAM" id="Coils"/>
    </source>
</evidence>
<feature type="coiled-coil region" evidence="9">
    <location>
        <begin position="134"/>
        <end position="161"/>
    </location>
</feature>
<dbReference type="InterPro" id="IPR013167">
    <property type="entry name" value="COG4_M"/>
</dbReference>
<evidence type="ECO:0000256" key="6">
    <source>
        <dbReference type="ARBA" id="ARBA00023034"/>
    </source>
</evidence>
<evidence type="ECO:0000259" key="10">
    <source>
        <dbReference type="SMART" id="SM00762"/>
    </source>
</evidence>
<dbReference type="InterPro" id="IPR048684">
    <property type="entry name" value="COG4_C"/>
</dbReference>
<name>A0A7S4JQJ2_GUITH</name>
<evidence type="ECO:0000256" key="5">
    <source>
        <dbReference type="ARBA" id="ARBA00022927"/>
    </source>
</evidence>
<reference evidence="11" key="1">
    <citation type="submission" date="2021-01" db="EMBL/GenBank/DDBJ databases">
        <authorList>
            <person name="Corre E."/>
            <person name="Pelletier E."/>
            <person name="Niang G."/>
            <person name="Scheremetjew M."/>
            <person name="Finn R."/>
            <person name="Kale V."/>
            <person name="Holt S."/>
            <person name="Cochrane G."/>
            <person name="Meng A."/>
            <person name="Brown T."/>
            <person name="Cohen L."/>
        </authorList>
    </citation>
    <scope>NUCLEOTIDE SEQUENCE</scope>
    <source>
        <strain evidence="11">CCMP 2712</strain>
    </source>
</reference>
<dbReference type="SMART" id="SM00762">
    <property type="entry name" value="Cog4"/>
    <property type="match status" value="1"/>
</dbReference>
<proteinExistence type="inferred from homology"/>
<dbReference type="PANTHER" id="PTHR24016">
    <property type="entry name" value="CONSERVED OLIGOMERIC GOLGI COMPLEX SUBUNIT 4"/>
    <property type="match status" value="1"/>
</dbReference>
<comment type="subcellular location">
    <subcellularLocation>
        <location evidence="1">Golgi apparatus membrane</location>
        <topology evidence="1">Peripheral membrane protein</topology>
    </subcellularLocation>
</comment>
<accession>A0A7S4JQJ2</accession>
<organism evidence="11">
    <name type="scientific">Guillardia theta</name>
    <name type="common">Cryptophyte</name>
    <name type="synonym">Cryptomonas phi</name>
    <dbReference type="NCBI Taxonomy" id="55529"/>
    <lineage>
        <taxon>Eukaryota</taxon>
        <taxon>Cryptophyceae</taxon>
        <taxon>Pyrenomonadales</taxon>
        <taxon>Geminigeraceae</taxon>
        <taxon>Guillardia</taxon>
    </lineage>
</organism>
<dbReference type="InterPro" id="IPR048682">
    <property type="entry name" value="COG4"/>
</dbReference>
<dbReference type="AlphaFoldDB" id="A0A7S4JQJ2"/>
<keyword evidence="7" id="KW-0472">Membrane</keyword>
<dbReference type="Gene3D" id="1.20.58.1970">
    <property type="match status" value="1"/>
</dbReference>
<feature type="domain" description="COG4 transport protein middle alpha-helical bundle" evidence="10">
    <location>
        <begin position="144"/>
        <end position="449"/>
    </location>
</feature>
<keyword evidence="5" id="KW-0653">Protein transport</keyword>
<dbReference type="Pfam" id="PF20662">
    <property type="entry name" value="COG4_C"/>
    <property type="match status" value="1"/>
</dbReference>
<dbReference type="EMBL" id="HBKN01008882">
    <property type="protein sequence ID" value="CAE2270910.1"/>
    <property type="molecule type" value="Transcribed_RNA"/>
</dbReference>